<organism evidence="1 2">
    <name type="scientific">Selenomonas dianae</name>
    <dbReference type="NCBI Taxonomy" id="135079"/>
    <lineage>
        <taxon>Bacteria</taxon>
        <taxon>Bacillati</taxon>
        <taxon>Bacillota</taxon>
        <taxon>Negativicutes</taxon>
        <taxon>Selenomonadales</taxon>
        <taxon>Selenomonadaceae</taxon>
        <taxon>Selenomonas</taxon>
    </lineage>
</organism>
<proteinExistence type="predicted"/>
<evidence type="ECO:0000313" key="2">
    <source>
        <dbReference type="Proteomes" id="UP001500399"/>
    </source>
</evidence>
<evidence type="ECO:0008006" key="3">
    <source>
        <dbReference type="Google" id="ProtNLM"/>
    </source>
</evidence>
<evidence type="ECO:0000313" key="1">
    <source>
        <dbReference type="EMBL" id="GAA0211550.1"/>
    </source>
</evidence>
<keyword evidence="2" id="KW-1185">Reference proteome</keyword>
<accession>A0ABN0T406</accession>
<name>A0ABN0T406_9FIRM</name>
<gene>
    <name evidence="1" type="ORF">GCM10008919_13570</name>
</gene>
<dbReference type="EMBL" id="BAAACR010000008">
    <property type="protein sequence ID" value="GAA0211550.1"/>
    <property type="molecule type" value="Genomic_DNA"/>
</dbReference>
<sequence>MSLADRKVNTKPSKKVVVFDIDDIDRHFWESIALIQKQLDCVDAITKLDAVVAEEIIRSQIVALDSAFDFYLHEIIKFGIVEMYHQEDGFPQTKSYKKLLVPMRVLEQAVIQRDKDDWLKEWINEAYSWKPYMSYESFKEVCHLIDIGVGSISATLYPRGNGIDPMQELKARIDNLYNHRNRIAHQSDRESEDATRCTITKEAVGDYICNIRRIVDEMSKQIREKQSDKGEPTSKE</sequence>
<dbReference type="Proteomes" id="UP001500399">
    <property type="component" value="Unassembled WGS sequence"/>
</dbReference>
<reference evidence="1 2" key="1">
    <citation type="journal article" date="2019" name="Int. J. Syst. Evol. Microbiol.">
        <title>The Global Catalogue of Microorganisms (GCM) 10K type strain sequencing project: providing services to taxonomists for standard genome sequencing and annotation.</title>
        <authorList>
            <consortium name="The Broad Institute Genomics Platform"/>
            <consortium name="The Broad Institute Genome Sequencing Center for Infectious Disease"/>
            <person name="Wu L."/>
            <person name="Ma J."/>
        </authorList>
    </citation>
    <scope>NUCLEOTIDE SEQUENCE [LARGE SCALE GENOMIC DNA]</scope>
    <source>
        <strain evidence="1 2">JCM 8542</strain>
    </source>
</reference>
<protein>
    <recommendedName>
        <fullName evidence="3">RiboL-PSP-HEPN domain-containing protein</fullName>
    </recommendedName>
</protein>
<comment type="caution">
    <text evidence="1">The sequence shown here is derived from an EMBL/GenBank/DDBJ whole genome shotgun (WGS) entry which is preliminary data.</text>
</comment>